<dbReference type="SUPFAM" id="SSF56300">
    <property type="entry name" value="Metallo-dependent phosphatases"/>
    <property type="match status" value="1"/>
</dbReference>
<name>A0A2N0Z117_9BACI</name>
<dbReference type="GO" id="GO:0009166">
    <property type="term" value="P:nucleotide catabolic process"/>
    <property type="evidence" value="ECO:0007669"/>
    <property type="project" value="InterPro"/>
</dbReference>
<keyword evidence="1" id="KW-0732">Signal</keyword>
<dbReference type="InterPro" id="IPR036907">
    <property type="entry name" value="5'-Nucleotdase_C_sf"/>
</dbReference>
<dbReference type="PROSITE" id="PS00786">
    <property type="entry name" value="5_NUCLEOTIDASE_2"/>
    <property type="match status" value="1"/>
</dbReference>
<dbReference type="RefSeq" id="WP_101177652.1">
    <property type="nucleotide sequence ID" value="NZ_PISE01000027.1"/>
</dbReference>
<evidence type="ECO:0000256" key="1">
    <source>
        <dbReference type="ARBA" id="ARBA00022729"/>
    </source>
</evidence>
<dbReference type="PRINTS" id="PR01607">
    <property type="entry name" value="APYRASEFAMLY"/>
</dbReference>
<comment type="caution">
    <text evidence="5">The sequence shown here is derived from an EMBL/GenBank/DDBJ whole genome shotgun (WGS) entry which is preliminary data.</text>
</comment>
<keyword evidence="2" id="KW-0547">Nucleotide-binding</keyword>
<dbReference type="SUPFAM" id="SSF55816">
    <property type="entry name" value="5'-nucleotidase (syn. UDP-sugar hydrolase), C-terminal domain"/>
    <property type="match status" value="1"/>
</dbReference>
<gene>
    <name evidence="5" type="ORF">CWS01_13090</name>
</gene>
<sequence length="519" mass="58670">MAYIKITILLTSDVHGNIYPLNYGDNKPAPLGLAKVAELIEKERMKSDHIVVIDNGDLIQGTPLTYHYVHFLGEKKNPMIQALNTLQYDAAVIGNHEFNYGLPVLKNAVKESKFPWLCANILDKKTGHPFLGTPYIIKNVGPFKLAVLGITTHYIPNWENPNHIEGLEFRDALLSAKEWTAKIKEEEQPDIMIISYHGGFERDILTGEPTEALTGENQGYQICEEIENLDVLLTGHQHRMLTGSVHETEIIQASNNGSVLGKVTLVLSEEGKIIEKHSELLSAADAAPDKRVMTFAAEYESSTQKWLDMPMGFIDGDMEVHDPLEIRLKDSSLIEFINTIQMDAAKVKISNTALFNNDSPGFKSNVTMRDIVSNYIYPNTLKVLALTGQDIREALEQTAKYFTLNEQGNPVVSEAFLYPKPQHYNYDMWEGVEYILDISKPVGERVVKLDFEGKEIEEQNTYEVVMNNYRAGGGGNYFMFQNKPVIREVQFDMSELIASYILKRKTVKATCNLNWKVVW</sequence>
<keyword evidence="6" id="KW-1185">Reference proteome</keyword>
<evidence type="ECO:0000256" key="2">
    <source>
        <dbReference type="RuleBase" id="RU362119"/>
    </source>
</evidence>
<dbReference type="InterPro" id="IPR029052">
    <property type="entry name" value="Metallo-depent_PP-like"/>
</dbReference>
<feature type="domain" description="Calcineurin-like phosphoesterase" evidence="3">
    <location>
        <begin position="7"/>
        <end position="239"/>
    </location>
</feature>
<dbReference type="GO" id="GO:0016788">
    <property type="term" value="F:hydrolase activity, acting on ester bonds"/>
    <property type="evidence" value="ECO:0007669"/>
    <property type="project" value="InterPro"/>
</dbReference>
<feature type="domain" description="5'-Nucleotidase C-terminal" evidence="4">
    <location>
        <begin position="325"/>
        <end position="481"/>
    </location>
</feature>
<dbReference type="InterPro" id="IPR008334">
    <property type="entry name" value="5'-Nucleotdase_C"/>
</dbReference>
<reference evidence="5 6" key="1">
    <citation type="journal article" date="2003" name="Int. J. Syst. Evol. Microbiol.">
        <title>Bacillus nealsonii sp. nov., isolated from a spacecraft-assembly facility, whose spores are gamma-radiation resistant.</title>
        <authorList>
            <person name="Venkateswaran K."/>
            <person name="Kempf M."/>
            <person name="Chen F."/>
            <person name="Satomi M."/>
            <person name="Nicholson W."/>
            <person name="Kern R."/>
        </authorList>
    </citation>
    <scope>NUCLEOTIDE SEQUENCE [LARGE SCALE GENOMIC DNA]</scope>
    <source>
        <strain evidence="5 6">FO-92</strain>
    </source>
</reference>
<evidence type="ECO:0000313" key="6">
    <source>
        <dbReference type="Proteomes" id="UP000233375"/>
    </source>
</evidence>
<evidence type="ECO:0000259" key="3">
    <source>
        <dbReference type="Pfam" id="PF00149"/>
    </source>
</evidence>
<dbReference type="PANTHER" id="PTHR11575:SF6">
    <property type="entry name" value="2',3'-CYCLIC-NUCLEOTIDE 2'-PHOSPHODIESTERASE_3'-NUCLEOTIDASE"/>
    <property type="match status" value="1"/>
</dbReference>
<dbReference type="Pfam" id="PF02872">
    <property type="entry name" value="5_nucleotid_C"/>
    <property type="match status" value="1"/>
</dbReference>
<evidence type="ECO:0000313" key="5">
    <source>
        <dbReference type="EMBL" id="PKG23212.1"/>
    </source>
</evidence>
<dbReference type="Gene3D" id="3.60.21.10">
    <property type="match status" value="1"/>
</dbReference>
<dbReference type="AlphaFoldDB" id="A0A2N0Z117"/>
<dbReference type="Pfam" id="PF00149">
    <property type="entry name" value="Metallophos"/>
    <property type="match status" value="1"/>
</dbReference>
<dbReference type="InterPro" id="IPR006179">
    <property type="entry name" value="5_nucleotidase/apyrase"/>
</dbReference>
<dbReference type="Proteomes" id="UP000233375">
    <property type="component" value="Unassembled WGS sequence"/>
</dbReference>
<dbReference type="EMBL" id="PISE01000027">
    <property type="protein sequence ID" value="PKG23212.1"/>
    <property type="molecule type" value="Genomic_DNA"/>
</dbReference>
<dbReference type="Gene3D" id="3.90.780.10">
    <property type="entry name" value="5'-Nucleotidase, C-terminal domain"/>
    <property type="match status" value="1"/>
</dbReference>
<evidence type="ECO:0000259" key="4">
    <source>
        <dbReference type="Pfam" id="PF02872"/>
    </source>
</evidence>
<proteinExistence type="inferred from homology"/>
<keyword evidence="2" id="KW-0378">Hydrolase</keyword>
<accession>A0A2N0Z117</accession>
<dbReference type="InterPro" id="IPR004843">
    <property type="entry name" value="Calcineurin-like_PHP"/>
</dbReference>
<dbReference type="GO" id="GO:0030288">
    <property type="term" value="C:outer membrane-bounded periplasmic space"/>
    <property type="evidence" value="ECO:0007669"/>
    <property type="project" value="TreeGrafter"/>
</dbReference>
<organism evidence="5 6">
    <name type="scientific">Niallia nealsonii</name>
    <dbReference type="NCBI Taxonomy" id="115979"/>
    <lineage>
        <taxon>Bacteria</taxon>
        <taxon>Bacillati</taxon>
        <taxon>Bacillota</taxon>
        <taxon>Bacilli</taxon>
        <taxon>Bacillales</taxon>
        <taxon>Bacillaceae</taxon>
        <taxon>Niallia</taxon>
    </lineage>
</organism>
<dbReference type="InterPro" id="IPR006146">
    <property type="entry name" value="5'-Nucleotdase_CS"/>
</dbReference>
<dbReference type="GO" id="GO:0046872">
    <property type="term" value="F:metal ion binding"/>
    <property type="evidence" value="ECO:0007669"/>
    <property type="project" value="InterPro"/>
</dbReference>
<protein>
    <submittedName>
        <fullName evidence="5">Bifunctional metallophosphatase/5'-nucleotidase</fullName>
    </submittedName>
</protein>
<dbReference type="PANTHER" id="PTHR11575">
    <property type="entry name" value="5'-NUCLEOTIDASE-RELATED"/>
    <property type="match status" value="1"/>
</dbReference>
<dbReference type="GO" id="GO:0000166">
    <property type="term" value="F:nucleotide binding"/>
    <property type="evidence" value="ECO:0007669"/>
    <property type="project" value="UniProtKB-KW"/>
</dbReference>
<comment type="similarity">
    <text evidence="2">Belongs to the 5'-nucleotidase family.</text>
</comment>
<dbReference type="OrthoDB" id="9775118at2"/>